<dbReference type="InterPro" id="IPR036265">
    <property type="entry name" value="HIT-like_sf"/>
</dbReference>
<name>A0ABR8PX76_9CLOT</name>
<dbReference type="SUPFAM" id="SSF54197">
    <property type="entry name" value="HIT-like"/>
    <property type="match status" value="1"/>
</dbReference>
<dbReference type="EMBL" id="JACSRA010000028">
    <property type="protein sequence ID" value="MBD7912753.1"/>
    <property type="molecule type" value="Genomic_DNA"/>
</dbReference>
<accession>A0ABR8PX76</accession>
<reference evidence="3 4" key="1">
    <citation type="submission" date="2020-08" db="EMBL/GenBank/DDBJ databases">
        <title>A Genomic Blueprint of the Chicken Gut Microbiome.</title>
        <authorList>
            <person name="Gilroy R."/>
            <person name="Ravi A."/>
            <person name="Getino M."/>
            <person name="Pursley I."/>
            <person name="Horton D.L."/>
            <person name="Alikhan N.-F."/>
            <person name="Baker D."/>
            <person name="Gharbi K."/>
            <person name="Hall N."/>
            <person name="Watson M."/>
            <person name="Adriaenssens E.M."/>
            <person name="Foster-Nyarko E."/>
            <person name="Jarju S."/>
            <person name="Secka A."/>
            <person name="Antonio M."/>
            <person name="Oren A."/>
            <person name="Chaudhuri R."/>
            <person name="La Ragione R.M."/>
            <person name="Hildebrand F."/>
            <person name="Pallen M.J."/>
        </authorList>
    </citation>
    <scope>NUCLEOTIDE SEQUENCE [LARGE SCALE GENOMIC DNA]</scope>
    <source>
        <strain evidence="3 4">Sa3CVN1</strain>
    </source>
</reference>
<dbReference type="Gene3D" id="3.30.428.10">
    <property type="entry name" value="HIT-like"/>
    <property type="match status" value="1"/>
</dbReference>
<dbReference type="Pfam" id="PF01230">
    <property type="entry name" value="HIT"/>
    <property type="match status" value="1"/>
</dbReference>
<feature type="domain" description="HIT" evidence="2">
    <location>
        <begin position="7"/>
        <end position="111"/>
    </location>
</feature>
<dbReference type="InterPro" id="IPR011146">
    <property type="entry name" value="HIT-like"/>
</dbReference>
<keyword evidence="4" id="KW-1185">Reference proteome</keyword>
<evidence type="ECO:0000313" key="4">
    <source>
        <dbReference type="Proteomes" id="UP000627781"/>
    </source>
</evidence>
<dbReference type="Proteomes" id="UP000627781">
    <property type="component" value="Unassembled WGS sequence"/>
</dbReference>
<feature type="short sequence motif" description="Histidine triad motif" evidence="1">
    <location>
        <begin position="96"/>
        <end position="100"/>
    </location>
</feature>
<evidence type="ECO:0000313" key="3">
    <source>
        <dbReference type="EMBL" id="MBD7912753.1"/>
    </source>
</evidence>
<organism evidence="3 4">
    <name type="scientific">Clostridium cibarium</name>
    <dbReference type="NCBI Taxonomy" id="2762247"/>
    <lineage>
        <taxon>Bacteria</taxon>
        <taxon>Bacillati</taxon>
        <taxon>Bacillota</taxon>
        <taxon>Clostridia</taxon>
        <taxon>Eubacteriales</taxon>
        <taxon>Clostridiaceae</taxon>
        <taxon>Clostridium</taxon>
    </lineage>
</organism>
<sequence>MSFDKECFYCVKDQRLTDIMIEICELEASILYLFKEQTYRGRCLIAFKGHKSEMFELTEEERNSFAKDIATVGQALHNAFLPKKVNYGAFADNMKHLHFHIVPKYEGGPDYGGTFTMNPQKTYLSDEEYKELIYKIKNNL</sequence>
<evidence type="ECO:0000259" key="2">
    <source>
        <dbReference type="PROSITE" id="PS51084"/>
    </source>
</evidence>
<protein>
    <submittedName>
        <fullName evidence="3">HIT family protein</fullName>
    </submittedName>
</protein>
<comment type="caution">
    <text evidence="3">The sequence shown here is derived from an EMBL/GenBank/DDBJ whole genome shotgun (WGS) entry which is preliminary data.</text>
</comment>
<dbReference type="PROSITE" id="PS51084">
    <property type="entry name" value="HIT_2"/>
    <property type="match status" value="1"/>
</dbReference>
<evidence type="ECO:0000256" key="1">
    <source>
        <dbReference type="PROSITE-ProRule" id="PRU00464"/>
    </source>
</evidence>
<gene>
    <name evidence="3" type="ORF">H9661_15485</name>
</gene>
<proteinExistence type="predicted"/>
<dbReference type="RefSeq" id="WP_143316243.1">
    <property type="nucleotide sequence ID" value="NZ_JACSRA010000028.1"/>
</dbReference>